<feature type="transmembrane region" description="Helical" evidence="13">
    <location>
        <begin position="135"/>
        <end position="156"/>
    </location>
</feature>
<feature type="transmembrane region" description="Helical" evidence="13">
    <location>
        <begin position="12"/>
        <end position="41"/>
    </location>
</feature>
<evidence type="ECO:0000313" key="14">
    <source>
        <dbReference type="EMBL" id="NXK11879.1"/>
    </source>
</evidence>
<evidence type="ECO:0000256" key="4">
    <source>
        <dbReference type="ARBA" id="ARBA00022606"/>
    </source>
</evidence>
<evidence type="ECO:0000256" key="2">
    <source>
        <dbReference type="ARBA" id="ARBA00007376"/>
    </source>
</evidence>
<dbReference type="GO" id="GO:0033038">
    <property type="term" value="F:bitter taste receptor activity"/>
    <property type="evidence" value="ECO:0007669"/>
    <property type="project" value="InterPro"/>
</dbReference>
<proteinExistence type="inferred from homology"/>
<feature type="transmembrane region" description="Helical" evidence="13">
    <location>
        <begin position="185"/>
        <end position="212"/>
    </location>
</feature>
<feature type="non-terminal residue" evidence="14">
    <location>
        <position position="313"/>
    </location>
</feature>
<protein>
    <recommendedName>
        <fullName evidence="12">Taste receptor type 2</fullName>
    </recommendedName>
</protein>
<evidence type="ECO:0000256" key="13">
    <source>
        <dbReference type="SAM" id="Phobius"/>
    </source>
</evidence>
<dbReference type="SUPFAM" id="SSF81321">
    <property type="entry name" value="Family A G protein-coupled receptor-like"/>
    <property type="match status" value="1"/>
</dbReference>
<dbReference type="PANTHER" id="PTHR11394">
    <property type="entry name" value="TASTE RECEPTOR TYPE 2"/>
    <property type="match status" value="1"/>
</dbReference>
<dbReference type="AlphaFoldDB" id="A0A7L0GW77"/>
<organism evidence="14 15">
    <name type="scientific">Herpetotheres cachinnans</name>
    <name type="common">Laughing falcon</name>
    <name type="synonym">Falco cachinnans</name>
    <dbReference type="NCBI Taxonomy" id="56343"/>
    <lineage>
        <taxon>Eukaryota</taxon>
        <taxon>Metazoa</taxon>
        <taxon>Chordata</taxon>
        <taxon>Craniata</taxon>
        <taxon>Vertebrata</taxon>
        <taxon>Euteleostomi</taxon>
        <taxon>Archelosauria</taxon>
        <taxon>Archosauria</taxon>
        <taxon>Dinosauria</taxon>
        <taxon>Saurischia</taxon>
        <taxon>Theropoda</taxon>
        <taxon>Coelurosauria</taxon>
        <taxon>Aves</taxon>
        <taxon>Neognathae</taxon>
        <taxon>Neoaves</taxon>
        <taxon>Telluraves</taxon>
        <taxon>Australaves</taxon>
        <taxon>Falconiformes</taxon>
        <taxon>Falconidae</taxon>
        <taxon>Herpetotheres</taxon>
    </lineage>
</organism>
<feature type="transmembrane region" description="Helical" evidence="13">
    <location>
        <begin position="102"/>
        <end position="123"/>
    </location>
</feature>
<keyword evidence="15" id="KW-1185">Reference proteome</keyword>
<dbReference type="Gene3D" id="1.20.1070.10">
    <property type="entry name" value="Rhodopsin 7-helix transmembrane proteins"/>
    <property type="match status" value="1"/>
</dbReference>
<evidence type="ECO:0000256" key="11">
    <source>
        <dbReference type="RuleBase" id="RU004423"/>
    </source>
</evidence>
<dbReference type="InterPro" id="IPR007960">
    <property type="entry name" value="TAS2R"/>
</dbReference>
<comment type="subcellular location">
    <subcellularLocation>
        <location evidence="1 12">Membrane</location>
        <topology evidence="1 12">Multi-pass membrane protein</topology>
    </subcellularLocation>
</comment>
<keyword evidence="7 12" id="KW-0297">G-protein coupled receptor</keyword>
<keyword evidence="6 13" id="KW-1133">Transmembrane helix</keyword>
<reference evidence="14 15" key="1">
    <citation type="submission" date="2019-09" db="EMBL/GenBank/DDBJ databases">
        <title>Bird 10,000 Genomes (B10K) Project - Family phase.</title>
        <authorList>
            <person name="Zhang G."/>
        </authorList>
    </citation>
    <scope>NUCLEOTIDE SEQUENCE [LARGE SCALE GENOMIC DNA]</scope>
    <source>
        <strain evidence="14">B10K-DU-005-78</strain>
        <tissue evidence="14">Mixed tissue sample</tissue>
    </source>
</reference>
<keyword evidence="9 12" id="KW-0675">Receptor</keyword>
<dbReference type="EMBL" id="VXAJ01000535">
    <property type="protein sequence ID" value="NXK11879.1"/>
    <property type="molecule type" value="Genomic_DNA"/>
</dbReference>
<comment type="similarity">
    <text evidence="2 11">Belongs to the G-protein coupled receptor T2R family.</text>
</comment>
<dbReference type="GO" id="GO:0016020">
    <property type="term" value="C:membrane"/>
    <property type="evidence" value="ECO:0007669"/>
    <property type="project" value="UniProtKB-SubCell"/>
</dbReference>
<keyword evidence="10 12" id="KW-0807">Transducer</keyword>
<sequence length="313" mass="36426">SQDKRNVTSQDVVALVIITLQAFAGMWINFFIISVLCIAWVKKKSFNSNEKIVLYLGCSRFWHLCITWVYFFLSIIYPWSFYVHPIPQLFAALQSFSHSSDVWVSAWLCVFYCIKIANFRHIFFIYLKAKIDRMVPWLLLGFVLLSLFLCILVYNITDSAPCNYRNNSTTPGNVWKLSVRMDEHFFPLFLISGFGLVTAFMAVIFSALLLLFSLWKHKRKMETNSVKNLSMDAHMKAIKSVLSFFFLYSINFTGFMLTIIYAMKEEHPVKFLILIFQCALPAVHSLVLIFSNPKLEKTLRRTLPCVKCKVCMR</sequence>
<name>A0A7L0GW77_HERCA</name>
<accession>A0A7L0GW77</accession>
<evidence type="ECO:0000256" key="10">
    <source>
        <dbReference type="ARBA" id="ARBA00023224"/>
    </source>
</evidence>
<evidence type="ECO:0000256" key="6">
    <source>
        <dbReference type="ARBA" id="ARBA00022989"/>
    </source>
</evidence>
<feature type="non-terminal residue" evidence="14">
    <location>
        <position position="1"/>
    </location>
</feature>
<keyword evidence="4 12" id="KW-0716">Sensory transduction</keyword>
<feature type="transmembrane region" description="Helical" evidence="13">
    <location>
        <begin position="241"/>
        <end position="263"/>
    </location>
</feature>
<dbReference type="FunFam" id="1.20.1070.10:FF:000055">
    <property type="entry name" value="Taste receptor type 2"/>
    <property type="match status" value="1"/>
</dbReference>
<evidence type="ECO:0000256" key="8">
    <source>
        <dbReference type="ARBA" id="ARBA00023136"/>
    </source>
</evidence>
<evidence type="ECO:0000256" key="9">
    <source>
        <dbReference type="ARBA" id="ARBA00023170"/>
    </source>
</evidence>
<evidence type="ECO:0000256" key="5">
    <source>
        <dbReference type="ARBA" id="ARBA00022692"/>
    </source>
</evidence>
<evidence type="ECO:0000313" key="15">
    <source>
        <dbReference type="Proteomes" id="UP000555649"/>
    </source>
</evidence>
<dbReference type="Proteomes" id="UP000555649">
    <property type="component" value="Unassembled WGS sequence"/>
</dbReference>
<keyword evidence="3 12" id="KW-0919">Taste</keyword>
<evidence type="ECO:0000256" key="7">
    <source>
        <dbReference type="ARBA" id="ARBA00023040"/>
    </source>
</evidence>
<dbReference type="GO" id="GO:0004930">
    <property type="term" value="F:G protein-coupled receptor activity"/>
    <property type="evidence" value="ECO:0007669"/>
    <property type="project" value="UniProtKB-KW"/>
</dbReference>
<evidence type="ECO:0000256" key="12">
    <source>
        <dbReference type="RuleBase" id="RU004424"/>
    </source>
</evidence>
<evidence type="ECO:0000256" key="1">
    <source>
        <dbReference type="ARBA" id="ARBA00004141"/>
    </source>
</evidence>
<gene>
    <name evidence="14" type="primary">Tas2r40_0</name>
    <name evidence="14" type="ORF">HERCAC_R06998</name>
</gene>
<dbReference type="Pfam" id="PF05296">
    <property type="entry name" value="TAS2R"/>
    <property type="match status" value="1"/>
</dbReference>
<evidence type="ECO:0000256" key="3">
    <source>
        <dbReference type="ARBA" id="ARBA00022480"/>
    </source>
</evidence>
<keyword evidence="5 12" id="KW-0812">Transmembrane</keyword>
<feature type="transmembrane region" description="Helical" evidence="13">
    <location>
        <begin position="61"/>
        <end position="82"/>
    </location>
</feature>
<feature type="transmembrane region" description="Helical" evidence="13">
    <location>
        <begin position="269"/>
        <end position="291"/>
    </location>
</feature>
<dbReference type="PANTHER" id="PTHR11394:SF47">
    <property type="entry name" value="TASTE RECEPTOR TYPE 2 MEMBER 40"/>
    <property type="match status" value="1"/>
</dbReference>
<comment type="caution">
    <text evidence="14">The sequence shown here is derived from an EMBL/GenBank/DDBJ whole genome shotgun (WGS) entry which is preliminary data.</text>
</comment>
<keyword evidence="8 12" id="KW-0472">Membrane</keyword>
<dbReference type="CDD" id="cd13950">
    <property type="entry name" value="7tm_TAS2R"/>
    <property type="match status" value="1"/>
</dbReference>